<proteinExistence type="predicted"/>
<accession>I4I6Z2</accession>
<keyword evidence="1" id="KW-0812">Transmembrane</keyword>
<sequence length="64" mass="7717">MGDIGVLFFSIITSTVSIFWLIYFIKSADVEETFNPIDQYKYDWVHRCWMAEEFEKQIAKEQEE</sequence>
<dbReference type="EMBL" id="CAIO01000736">
    <property type="protein sequence ID" value="CCI30066.1"/>
    <property type="molecule type" value="Genomic_DNA"/>
</dbReference>
<evidence type="ECO:0000313" key="2">
    <source>
        <dbReference type="EMBL" id="CCI30066.1"/>
    </source>
</evidence>
<keyword evidence="1" id="KW-1133">Transmembrane helix</keyword>
<organism evidence="2 3">
    <name type="scientific">Microcystis aeruginosa PCC 9809</name>
    <dbReference type="NCBI Taxonomy" id="1160285"/>
    <lineage>
        <taxon>Bacteria</taxon>
        <taxon>Bacillati</taxon>
        <taxon>Cyanobacteriota</taxon>
        <taxon>Cyanophyceae</taxon>
        <taxon>Oscillatoriophycideae</taxon>
        <taxon>Chroococcales</taxon>
        <taxon>Microcystaceae</taxon>
        <taxon>Microcystis</taxon>
    </lineage>
</organism>
<comment type="caution">
    <text evidence="2">The sequence shown here is derived from an EMBL/GenBank/DDBJ whole genome shotgun (WGS) entry which is preliminary data.</text>
</comment>
<gene>
    <name evidence="2" type="ORF">MICAH_7610001</name>
</gene>
<feature type="transmembrane region" description="Helical" evidence="1">
    <location>
        <begin position="6"/>
        <end position="25"/>
    </location>
</feature>
<protein>
    <submittedName>
        <fullName evidence="2">Uncharacterized protein</fullName>
    </submittedName>
</protein>
<keyword evidence="1" id="KW-0472">Membrane</keyword>
<name>I4I6Z2_MICAE</name>
<evidence type="ECO:0000256" key="1">
    <source>
        <dbReference type="SAM" id="Phobius"/>
    </source>
</evidence>
<dbReference type="Proteomes" id="UP000004775">
    <property type="component" value="Unassembled WGS sequence"/>
</dbReference>
<dbReference type="HOGENOM" id="CLU_2862781_0_0_3"/>
<reference evidence="2 3" key="1">
    <citation type="submission" date="2012-04" db="EMBL/GenBank/DDBJ databases">
        <authorList>
            <person name="Genoscope - CEA"/>
        </authorList>
    </citation>
    <scope>NUCLEOTIDE SEQUENCE [LARGE SCALE GENOMIC DNA]</scope>
    <source>
        <strain evidence="2 3">9809</strain>
    </source>
</reference>
<evidence type="ECO:0000313" key="3">
    <source>
        <dbReference type="Proteomes" id="UP000004775"/>
    </source>
</evidence>
<dbReference type="AlphaFoldDB" id="I4I6Z2"/>